<evidence type="ECO:0000313" key="5">
    <source>
        <dbReference type="Proteomes" id="UP000315700"/>
    </source>
</evidence>
<dbReference type="GO" id="GO:0046872">
    <property type="term" value="F:metal ion binding"/>
    <property type="evidence" value="ECO:0007669"/>
    <property type="project" value="UniProtKB-KW"/>
</dbReference>
<dbReference type="PRINTS" id="PR00998">
    <property type="entry name" value="CRBOXYPTASET"/>
</dbReference>
<dbReference type="GO" id="GO:0004181">
    <property type="term" value="F:metallocarboxypeptidase activity"/>
    <property type="evidence" value="ECO:0007669"/>
    <property type="project" value="UniProtKB-UniRule"/>
</dbReference>
<keyword evidence="1" id="KW-0645">Protease</keyword>
<comment type="cofactor">
    <cofactor evidence="2">
        <name>Zn(2+)</name>
        <dbReference type="ChEBI" id="CHEBI:29105"/>
    </cofactor>
    <text evidence="2">Binds 1 zinc ion per subunit.</text>
</comment>
<comment type="function">
    <text evidence="1">Broad specificity carboxypetidase that releases amino acids sequentially from the C-terminus, including neutral, aromatic, polar and basic residues.</text>
</comment>
<dbReference type="OrthoDB" id="9772308at2"/>
<proteinExistence type="inferred from homology"/>
<dbReference type="RefSeq" id="WP_145030778.1">
    <property type="nucleotide sequence ID" value="NZ_CP036271.1"/>
</dbReference>
<protein>
    <recommendedName>
        <fullName evidence="1">Metal-dependent carboxypeptidase</fullName>
        <ecNumber evidence="1">3.4.17.19</ecNumber>
    </recommendedName>
</protein>
<comment type="similarity">
    <text evidence="1">Belongs to the peptidase M32 family.</text>
</comment>
<evidence type="ECO:0000256" key="3">
    <source>
        <dbReference type="PIRSR" id="PIRSR006615-2"/>
    </source>
</evidence>
<dbReference type="PANTHER" id="PTHR34217:SF1">
    <property type="entry name" value="CARBOXYPEPTIDASE 1"/>
    <property type="match status" value="1"/>
</dbReference>
<accession>A0A517SFS1</accession>
<evidence type="ECO:0000256" key="2">
    <source>
        <dbReference type="PIRSR" id="PIRSR006615-1"/>
    </source>
</evidence>
<evidence type="ECO:0000256" key="1">
    <source>
        <dbReference type="PIRNR" id="PIRNR006615"/>
    </source>
</evidence>
<feature type="binding site" evidence="2">
    <location>
        <position position="270"/>
    </location>
    <ligand>
        <name>Zn(2+)</name>
        <dbReference type="ChEBI" id="CHEBI:29105"/>
        <note>catalytic</note>
    </ligand>
</feature>
<keyword evidence="5" id="KW-1185">Reference proteome</keyword>
<reference evidence="4 5" key="1">
    <citation type="submission" date="2019-02" db="EMBL/GenBank/DDBJ databases">
        <title>Deep-cultivation of Planctomycetes and their phenomic and genomic characterization uncovers novel biology.</title>
        <authorList>
            <person name="Wiegand S."/>
            <person name="Jogler M."/>
            <person name="Boedeker C."/>
            <person name="Pinto D."/>
            <person name="Vollmers J."/>
            <person name="Rivas-Marin E."/>
            <person name="Kohn T."/>
            <person name="Peeters S.H."/>
            <person name="Heuer A."/>
            <person name="Rast P."/>
            <person name="Oberbeckmann S."/>
            <person name="Bunk B."/>
            <person name="Jeske O."/>
            <person name="Meyerdierks A."/>
            <person name="Storesund J.E."/>
            <person name="Kallscheuer N."/>
            <person name="Luecker S."/>
            <person name="Lage O.M."/>
            <person name="Pohl T."/>
            <person name="Merkel B.J."/>
            <person name="Hornburger P."/>
            <person name="Mueller R.-W."/>
            <person name="Bruemmer F."/>
            <person name="Labrenz M."/>
            <person name="Spormann A.M."/>
            <person name="Op den Camp H."/>
            <person name="Overmann J."/>
            <person name="Amann R."/>
            <person name="Jetten M.S.M."/>
            <person name="Mascher T."/>
            <person name="Medema M.H."/>
            <person name="Devos D.P."/>
            <person name="Kaster A.-K."/>
            <person name="Ovreas L."/>
            <person name="Rohde M."/>
            <person name="Galperin M.Y."/>
            <person name="Jogler C."/>
        </authorList>
    </citation>
    <scope>NUCLEOTIDE SEQUENCE [LARGE SCALE GENOMIC DNA]</scope>
    <source>
        <strain evidence="4 5">Pan44</strain>
    </source>
</reference>
<dbReference type="AlphaFoldDB" id="A0A517SFS1"/>
<keyword evidence="1 4" id="KW-0121">Carboxypeptidase</keyword>
<feature type="binding site" evidence="2">
    <location>
        <position position="300"/>
    </location>
    <ligand>
        <name>Zn(2+)</name>
        <dbReference type="ChEBI" id="CHEBI:29105"/>
        <note>catalytic</note>
    </ligand>
</feature>
<dbReference type="Pfam" id="PF02074">
    <property type="entry name" value="Peptidase_M32"/>
    <property type="match status" value="1"/>
</dbReference>
<comment type="catalytic activity">
    <reaction evidence="1">
        <text>Release of a C-terminal amino acid with broad specificity, except for -Pro.</text>
        <dbReference type="EC" id="3.4.17.19"/>
    </reaction>
</comment>
<organism evidence="4 5">
    <name type="scientific">Caulifigura coniformis</name>
    <dbReference type="NCBI Taxonomy" id="2527983"/>
    <lineage>
        <taxon>Bacteria</taxon>
        <taxon>Pseudomonadati</taxon>
        <taxon>Planctomycetota</taxon>
        <taxon>Planctomycetia</taxon>
        <taxon>Planctomycetales</taxon>
        <taxon>Planctomycetaceae</taxon>
        <taxon>Caulifigura</taxon>
    </lineage>
</organism>
<evidence type="ECO:0000313" key="4">
    <source>
        <dbReference type="EMBL" id="QDT54969.1"/>
    </source>
</evidence>
<gene>
    <name evidence="4" type="ORF">Pan44_30100</name>
</gene>
<dbReference type="InterPro" id="IPR001333">
    <property type="entry name" value="Peptidase_M32_Taq"/>
</dbReference>
<dbReference type="Proteomes" id="UP000315700">
    <property type="component" value="Chromosome"/>
</dbReference>
<dbReference type="PIRSF" id="PIRSF006615">
    <property type="entry name" value="Zn_crbxpep_Taq"/>
    <property type="match status" value="1"/>
</dbReference>
<dbReference type="EC" id="3.4.17.19" evidence="1"/>
<feature type="binding site" evidence="2">
    <location>
        <position position="274"/>
    </location>
    <ligand>
        <name>Zn(2+)</name>
        <dbReference type="ChEBI" id="CHEBI:29105"/>
        <note>catalytic</note>
    </ligand>
</feature>
<keyword evidence="1 2" id="KW-0479">Metal-binding</keyword>
<keyword evidence="1" id="KW-0482">Metalloprotease</keyword>
<keyword evidence="1 4" id="KW-0378">Hydrolase</keyword>
<dbReference type="CDD" id="cd06460">
    <property type="entry name" value="M32_Taq"/>
    <property type="match status" value="1"/>
</dbReference>
<dbReference type="PANTHER" id="PTHR34217">
    <property type="entry name" value="METAL-DEPENDENT CARBOXYPEPTIDASE"/>
    <property type="match status" value="1"/>
</dbReference>
<sequence>MPDLQQTYTALVEHLRETAVLRSCGGLLGWDEQTCLPPEGAEHRANQGALIAGLVHERSTSPKIGEWLTELAVVEGLKGAESPEAAVVREARRNYERSTKLPRKLVEELSRVGTLSQQEWVVAKKNKDFAHFEPWLTKMIGLKREEAQAVGIPKGGVIYDALLDDYEPGASTAEINSVFAPLREATVTLLSDIRGSGKRPDDSILTRSYPVDAQGEFAKKGASAIGFSFTAGRLDVSAHPFCSGIGPGDCRLTTRYNEFHFPGAFFGVLHEAGHGIYEQGLPRAQFGTCLGEAASLGIHESQSRMWENLVGRSLPFWKHFYPQAQAAFSDALKGVKLEEFHAAINDVQPSWIRVEADEITYNLHIMLRFELEQQLIDGRLEARDVPDAWNSAFQRDFGMTPPDASLGCLQDVHWSAGLLGYFPTYSLGNMFAAQLFEAAREKLGDLDAMFARGEFMPLKEWLNTSVHAHGQRYRSGRLIELVTGKKPTPDALIRHLNSRFRPLFGV</sequence>
<dbReference type="GO" id="GO:0006508">
    <property type="term" value="P:proteolysis"/>
    <property type="evidence" value="ECO:0007669"/>
    <property type="project" value="UniProtKB-UniRule"/>
</dbReference>
<dbReference type="EMBL" id="CP036271">
    <property type="protein sequence ID" value="QDT54969.1"/>
    <property type="molecule type" value="Genomic_DNA"/>
</dbReference>
<dbReference type="KEGG" id="ccos:Pan44_30100"/>
<name>A0A517SFS1_9PLAN</name>
<dbReference type="PROSITE" id="PS52034">
    <property type="entry name" value="PEPTIDASE_M32"/>
    <property type="match status" value="1"/>
</dbReference>
<dbReference type="InParanoid" id="A0A517SFS1"/>
<feature type="active site" description="Proton donor/acceptor" evidence="3">
    <location>
        <position position="271"/>
    </location>
</feature>
<dbReference type="SUPFAM" id="SSF55486">
    <property type="entry name" value="Metalloproteases ('zincins'), catalytic domain"/>
    <property type="match status" value="1"/>
</dbReference>
<dbReference type="Gene3D" id="1.10.1370.30">
    <property type="match status" value="1"/>
</dbReference>
<keyword evidence="2" id="KW-0862">Zinc</keyword>